<keyword evidence="3" id="KW-1185">Reference proteome</keyword>
<gene>
    <name evidence="2" type="ORF">KIW84_030980</name>
</gene>
<evidence type="ECO:0000259" key="1">
    <source>
        <dbReference type="Pfam" id="PF13966"/>
    </source>
</evidence>
<evidence type="ECO:0000313" key="2">
    <source>
        <dbReference type="EMBL" id="KAI5425003.1"/>
    </source>
</evidence>
<feature type="domain" description="Reverse transcriptase zinc-binding" evidence="1">
    <location>
        <begin position="96"/>
        <end position="161"/>
    </location>
</feature>
<dbReference type="Gramene" id="Psat03G0098000-T1">
    <property type="protein sequence ID" value="KAI5425003.1"/>
    <property type="gene ID" value="KIW84_030980"/>
</dbReference>
<dbReference type="AlphaFoldDB" id="A0A9D5AWX8"/>
<dbReference type="Pfam" id="PF13966">
    <property type="entry name" value="zf-RVT"/>
    <property type="match status" value="1"/>
</dbReference>
<evidence type="ECO:0000313" key="3">
    <source>
        <dbReference type="Proteomes" id="UP001058974"/>
    </source>
</evidence>
<dbReference type="PANTHER" id="PTHR33116">
    <property type="entry name" value="REVERSE TRANSCRIPTASE ZINC-BINDING DOMAIN-CONTAINING PROTEIN-RELATED-RELATED"/>
    <property type="match status" value="1"/>
</dbReference>
<dbReference type="PANTHER" id="PTHR33116:SF66">
    <property type="entry name" value="REVERSE TRANSCRIPTASE ZINC-BINDING DOMAIN-CONTAINING PROTEIN"/>
    <property type="match status" value="1"/>
</dbReference>
<reference evidence="2 3" key="1">
    <citation type="journal article" date="2022" name="Nat. Genet.">
        <title>Improved pea reference genome and pan-genome highlight genomic features and evolutionary characteristics.</title>
        <authorList>
            <person name="Yang T."/>
            <person name="Liu R."/>
            <person name="Luo Y."/>
            <person name="Hu S."/>
            <person name="Wang D."/>
            <person name="Wang C."/>
            <person name="Pandey M.K."/>
            <person name="Ge S."/>
            <person name="Xu Q."/>
            <person name="Li N."/>
            <person name="Li G."/>
            <person name="Huang Y."/>
            <person name="Saxena R.K."/>
            <person name="Ji Y."/>
            <person name="Li M."/>
            <person name="Yan X."/>
            <person name="He Y."/>
            <person name="Liu Y."/>
            <person name="Wang X."/>
            <person name="Xiang C."/>
            <person name="Varshney R.K."/>
            <person name="Ding H."/>
            <person name="Gao S."/>
            <person name="Zong X."/>
        </authorList>
    </citation>
    <scope>NUCLEOTIDE SEQUENCE [LARGE SCALE GENOMIC DNA]</scope>
    <source>
        <strain evidence="2 3">cv. Zhongwan 6</strain>
    </source>
</reference>
<dbReference type="InterPro" id="IPR026960">
    <property type="entry name" value="RVT-Znf"/>
</dbReference>
<name>A0A9D5AWX8_PEA</name>
<proteinExistence type="predicted"/>
<organism evidence="2 3">
    <name type="scientific">Pisum sativum</name>
    <name type="common">Garden pea</name>
    <name type="synonym">Lathyrus oleraceus</name>
    <dbReference type="NCBI Taxonomy" id="3888"/>
    <lineage>
        <taxon>Eukaryota</taxon>
        <taxon>Viridiplantae</taxon>
        <taxon>Streptophyta</taxon>
        <taxon>Embryophyta</taxon>
        <taxon>Tracheophyta</taxon>
        <taxon>Spermatophyta</taxon>
        <taxon>Magnoliopsida</taxon>
        <taxon>eudicotyledons</taxon>
        <taxon>Gunneridae</taxon>
        <taxon>Pentapetalae</taxon>
        <taxon>rosids</taxon>
        <taxon>fabids</taxon>
        <taxon>Fabales</taxon>
        <taxon>Fabaceae</taxon>
        <taxon>Papilionoideae</taxon>
        <taxon>50 kb inversion clade</taxon>
        <taxon>NPAAA clade</taxon>
        <taxon>Hologalegina</taxon>
        <taxon>IRL clade</taxon>
        <taxon>Fabeae</taxon>
        <taxon>Lathyrus</taxon>
    </lineage>
</organism>
<comment type="caution">
    <text evidence="2">The sequence shown here is derived from an EMBL/GenBank/DDBJ whole genome shotgun (WGS) entry which is preliminary data.</text>
</comment>
<protein>
    <recommendedName>
        <fullName evidence="1">Reverse transcriptase zinc-binding domain-containing protein</fullName>
    </recommendedName>
</protein>
<accession>A0A9D5AWX8</accession>
<dbReference type="Proteomes" id="UP001058974">
    <property type="component" value="Chromosome 3"/>
</dbReference>
<dbReference type="EMBL" id="JAMSHJ010000003">
    <property type="protein sequence ID" value="KAI5425003.1"/>
    <property type="molecule type" value="Genomic_DNA"/>
</dbReference>
<sequence length="185" mass="21275">MSSYWMHYLSFPKKVIHAIYAICRSFLWTGRDSIAKKSLIAWKQVCSPRCKGGLNIISLADWNKVCLAKLLWNLECLETTGYCEYMQNWSLMTDHFNMKKVYEHIRGDVPNVNWKGLLHKGLARSQAIFSFSLACHNKLPTKVRLKRFGMVDDDKCVLCPAVKRLSIFFSAALFIRNGGVMFLLG</sequence>